<dbReference type="InterPro" id="IPR045079">
    <property type="entry name" value="Oxoprolinase-like"/>
</dbReference>
<feature type="domain" description="Hydantoinase B/oxoprolinase" evidence="1">
    <location>
        <begin position="4"/>
        <end position="521"/>
    </location>
</feature>
<accession>A0ABV6Z5L8</accession>
<evidence type="ECO:0000313" key="3">
    <source>
        <dbReference type="Proteomes" id="UP001594351"/>
    </source>
</evidence>
<dbReference type="Pfam" id="PF02538">
    <property type="entry name" value="Hydantoinase_B"/>
    <property type="match status" value="1"/>
</dbReference>
<sequence>MKTDPVTMEILRNLIVSITEEMGVVLKRAAHSPNIKERMDASCALFDATGRLIAQADHIPVHLGSMPEAVQSILRHFSATKFRPGDQFILNDPYDGGTHLPDITFVKPVFWRNKLIGYAVCKAHHSDVGGMSPCSMPALSSDIHQEGLLIPPTQILKQGTLNNEIMNVLLTNTRTPQERRGDLYAQIAANEKGAQRLVALIEKYSLTLFHNFVDDMIHYAWQRVLASMQNLRPGDYYATEFLEFDPVSGHKIELVCHVKIMEKSVTIDFTGTSPQTAGNLNAPVAVTKSAVYYVFRCLTDPEIPPNYGSYIPIEIIIPDNSLLNPQRGCAVVAGNVETSQRIVDLLFLAFDQAMDHQVPAQSQGTMNNLTFGGINRDGSAFTYYETIGGGEGAYPFRHGQDGMHVHMTNTANTPVEVIEEKYPLRVIEYSLIKNSGGTGHFRGGRGISRKIVALADQISVQIISERRTIPPKGLHGGQAGRTGKNYLIKKNQRRLLPSKATTTLNKNEMILIQTPGGGGYSAEDQKNKLEVTS</sequence>
<dbReference type="PANTHER" id="PTHR11365">
    <property type="entry name" value="5-OXOPROLINASE RELATED"/>
    <property type="match status" value="1"/>
</dbReference>
<keyword evidence="3" id="KW-1185">Reference proteome</keyword>
<dbReference type="InterPro" id="IPR003692">
    <property type="entry name" value="Hydantoinase_B"/>
</dbReference>
<name>A0ABV6Z5L8_UNCC1</name>
<evidence type="ECO:0000259" key="1">
    <source>
        <dbReference type="Pfam" id="PF02538"/>
    </source>
</evidence>
<protein>
    <submittedName>
        <fullName evidence="2">Hydantoinase B/oxoprolinase family protein</fullName>
    </submittedName>
</protein>
<reference evidence="2 3" key="1">
    <citation type="submission" date="2024-09" db="EMBL/GenBank/DDBJ databases">
        <title>Laminarin stimulates single cell rates of sulfate reduction while oxygen inhibits transcriptomic activity in coastal marine sediment.</title>
        <authorList>
            <person name="Lindsay M."/>
            <person name="Orcutt B."/>
            <person name="Emerson D."/>
            <person name="Stepanauskas R."/>
            <person name="D'Angelo T."/>
        </authorList>
    </citation>
    <scope>NUCLEOTIDE SEQUENCE [LARGE SCALE GENOMIC DNA]</scope>
    <source>
        <strain evidence="2">SAG AM-311-K15</strain>
    </source>
</reference>
<dbReference type="Proteomes" id="UP001594351">
    <property type="component" value="Unassembled WGS sequence"/>
</dbReference>
<comment type="caution">
    <text evidence="2">The sequence shown here is derived from an EMBL/GenBank/DDBJ whole genome shotgun (WGS) entry which is preliminary data.</text>
</comment>
<evidence type="ECO:0000313" key="2">
    <source>
        <dbReference type="EMBL" id="MFC1853730.1"/>
    </source>
</evidence>
<organism evidence="2 3">
    <name type="scientific">candidate division CSSED10-310 bacterium</name>
    <dbReference type="NCBI Taxonomy" id="2855610"/>
    <lineage>
        <taxon>Bacteria</taxon>
        <taxon>Bacteria division CSSED10-310</taxon>
    </lineage>
</organism>
<dbReference type="EMBL" id="JBHPBY010000586">
    <property type="protein sequence ID" value="MFC1853730.1"/>
    <property type="molecule type" value="Genomic_DNA"/>
</dbReference>
<dbReference type="PANTHER" id="PTHR11365:SF23">
    <property type="entry name" value="HYPOTHETICAL 5-OXOPROLINASE (EUROFUNG)-RELATED"/>
    <property type="match status" value="1"/>
</dbReference>
<proteinExistence type="predicted"/>
<gene>
    <name evidence="2" type="ORF">ACFL27_26400</name>
</gene>